<proteinExistence type="predicted"/>
<organism evidence="2 3">
    <name type="scientific">Apiospora hydei</name>
    <dbReference type="NCBI Taxonomy" id="1337664"/>
    <lineage>
        <taxon>Eukaryota</taxon>
        <taxon>Fungi</taxon>
        <taxon>Dikarya</taxon>
        <taxon>Ascomycota</taxon>
        <taxon>Pezizomycotina</taxon>
        <taxon>Sordariomycetes</taxon>
        <taxon>Xylariomycetidae</taxon>
        <taxon>Amphisphaeriales</taxon>
        <taxon>Apiosporaceae</taxon>
        <taxon>Apiospora</taxon>
    </lineage>
</organism>
<feature type="domain" description="Cytochrome b5 heme-binding" evidence="1">
    <location>
        <begin position="236"/>
        <end position="313"/>
    </location>
</feature>
<dbReference type="Gene3D" id="3.10.120.10">
    <property type="entry name" value="Cytochrome b5-like heme/steroid binding domain"/>
    <property type="match status" value="1"/>
</dbReference>
<dbReference type="InterPro" id="IPR001199">
    <property type="entry name" value="Cyt_B5-like_heme/steroid-bd"/>
</dbReference>
<dbReference type="Proteomes" id="UP001433268">
    <property type="component" value="Unassembled WGS sequence"/>
</dbReference>
<dbReference type="EMBL" id="JAQQWN010000005">
    <property type="protein sequence ID" value="KAK8085444.1"/>
    <property type="molecule type" value="Genomic_DNA"/>
</dbReference>
<gene>
    <name evidence="2" type="ORF">PG997_006715</name>
</gene>
<keyword evidence="3" id="KW-1185">Reference proteome</keyword>
<dbReference type="Pfam" id="PF00173">
    <property type="entry name" value="Cyt-b5"/>
    <property type="match status" value="1"/>
</dbReference>
<dbReference type="SUPFAM" id="SSF55856">
    <property type="entry name" value="Cytochrome b5-like heme/steroid binding domain"/>
    <property type="match status" value="1"/>
</dbReference>
<sequence>MSASLPAVKLEAGRSEIQQTWQGPRQADLLTDTIERSWEEEKYHVYSADGILVQDLIEPGQYLCVMETQILPNLDRRYAAVHRPWTAAFKQAFAELKRLRQPGSDPESWAEFGFKVPDFTPDDRLLSVKNSWPRPIKGAPRLRPKEYWKQIQPAEAFFTPSEIAEEGFVLVRGGNPQGWLCYDVPAHLQNGVNNVTVPMMYGRALRAGDDAAVRAVRDDLRKNEAEGAVIPWHRESEVAEFGGTLAIPIWRVHNGSVYNITKYLPHHPAAYSILEQWGGRDITTVFNNSHPHALTVATTGPAKTAVRQVGRLVPAQSAGRADQVALGDYVFALADLSVLAAVQARWAGQAVRPEQWAGAQDAPVLDLLYDRRRAAAVGKYVPAQPAPDRRFSMKQLEAHEERARCLATTGHGSPSPKASAGLFTKSLVRVDCCI</sequence>
<dbReference type="InterPro" id="IPR036400">
    <property type="entry name" value="Cyt_B5-like_heme/steroid_sf"/>
</dbReference>
<comment type="caution">
    <text evidence="2">The sequence shown here is derived from an EMBL/GenBank/DDBJ whole genome shotgun (WGS) entry which is preliminary data.</text>
</comment>
<protein>
    <submittedName>
        <fullName evidence="2">Cytochrome b5-like Heme/Steroid binding domain-containing protein</fullName>
    </submittedName>
</protein>
<accession>A0ABR1WS25</accession>
<dbReference type="RefSeq" id="XP_066669953.1">
    <property type="nucleotide sequence ID" value="XM_066811030.1"/>
</dbReference>
<evidence type="ECO:0000259" key="1">
    <source>
        <dbReference type="PROSITE" id="PS50255"/>
    </source>
</evidence>
<reference evidence="2 3" key="1">
    <citation type="submission" date="2023-01" db="EMBL/GenBank/DDBJ databases">
        <title>Analysis of 21 Apiospora genomes using comparative genomics revels a genus with tremendous synthesis potential of carbohydrate active enzymes and secondary metabolites.</title>
        <authorList>
            <person name="Sorensen T."/>
        </authorList>
    </citation>
    <scope>NUCLEOTIDE SEQUENCE [LARGE SCALE GENOMIC DNA]</scope>
    <source>
        <strain evidence="2 3">CBS 114990</strain>
    </source>
</reference>
<dbReference type="PROSITE" id="PS50255">
    <property type="entry name" value="CYTOCHROME_B5_2"/>
    <property type="match status" value="1"/>
</dbReference>
<name>A0ABR1WS25_9PEZI</name>
<evidence type="ECO:0000313" key="3">
    <source>
        <dbReference type="Proteomes" id="UP001433268"/>
    </source>
</evidence>
<evidence type="ECO:0000313" key="2">
    <source>
        <dbReference type="EMBL" id="KAK8085444.1"/>
    </source>
</evidence>
<dbReference type="SMART" id="SM01117">
    <property type="entry name" value="Cyt-b5"/>
    <property type="match status" value="1"/>
</dbReference>
<dbReference type="GeneID" id="92044090"/>